<feature type="domain" description="Reverse transcriptase" evidence="2">
    <location>
        <begin position="55"/>
        <end position="141"/>
    </location>
</feature>
<organism evidence="3 4">
    <name type="scientific">Candidatus Magnetoglobus multicellularis str. Araruama</name>
    <dbReference type="NCBI Taxonomy" id="890399"/>
    <lineage>
        <taxon>Bacteria</taxon>
        <taxon>Pseudomonadati</taxon>
        <taxon>Thermodesulfobacteriota</taxon>
        <taxon>Desulfobacteria</taxon>
        <taxon>Desulfobacterales</taxon>
        <taxon>Desulfobacteraceae</taxon>
        <taxon>Candidatus Magnetoglobus</taxon>
    </lineage>
</organism>
<evidence type="ECO:0000313" key="3">
    <source>
        <dbReference type="EMBL" id="ETR64867.1"/>
    </source>
</evidence>
<evidence type="ECO:0000313" key="4">
    <source>
        <dbReference type="Proteomes" id="UP000189670"/>
    </source>
</evidence>
<sequence>MCEAFYKAARGRQTRPEIIEFRKNFHSNIHRLQQSLINQQVNLGDYTYFIINDPKKRMICAAAFEERVLHHAMMNICEPVLESCAIYDSYACRNNKGSHAAIKRAQKYANTYEWFLKLDIRKYFDSIDHEILLKLLARKFKDDKLINLFHTVINTYHVQPG</sequence>
<gene>
    <name evidence="3" type="ORF">OMM_15225</name>
</gene>
<dbReference type="InterPro" id="IPR000477">
    <property type="entry name" value="RT_dom"/>
</dbReference>
<dbReference type="InterPro" id="IPR051083">
    <property type="entry name" value="GrpII_Intron_Splice-Mob/Def"/>
</dbReference>
<proteinExistence type="inferred from homology"/>
<comment type="similarity">
    <text evidence="1">Belongs to the bacterial reverse transcriptase family.</text>
</comment>
<dbReference type="Pfam" id="PF00078">
    <property type="entry name" value="RVT_1"/>
    <property type="match status" value="1"/>
</dbReference>
<dbReference type="PANTHER" id="PTHR34047:SF8">
    <property type="entry name" value="PROTEIN YKFC"/>
    <property type="match status" value="1"/>
</dbReference>
<comment type="caution">
    <text evidence="3">The sequence shown here is derived from an EMBL/GenBank/DDBJ whole genome shotgun (WGS) entry which is preliminary data.</text>
</comment>
<accession>A0A1V1NQL2</accession>
<protein>
    <recommendedName>
        <fullName evidence="2">Reverse transcriptase domain-containing protein</fullName>
    </recommendedName>
</protein>
<name>A0A1V1NQL2_9BACT</name>
<feature type="non-terminal residue" evidence="3">
    <location>
        <position position="161"/>
    </location>
</feature>
<reference evidence="4" key="1">
    <citation type="submission" date="2012-11" db="EMBL/GenBank/DDBJ databases">
        <authorList>
            <person name="Lucero-Rivera Y.E."/>
            <person name="Tovar-Ramirez D."/>
        </authorList>
    </citation>
    <scope>NUCLEOTIDE SEQUENCE [LARGE SCALE GENOMIC DNA]</scope>
    <source>
        <strain evidence="4">Araruama</strain>
    </source>
</reference>
<dbReference type="EMBL" id="ATBP01003529">
    <property type="protein sequence ID" value="ETR64867.1"/>
    <property type="molecule type" value="Genomic_DNA"/>
</dbReference>
<dbReference type="InterPro" id="IPR043502">
    <property type="entry name" value="DNA/RNA_pol_sf"/>
</dbReference>
<evidence type="ECO:0000259" key="2">
    <source>
        <dbReference type="Pfam" id="PF00078"/>
    </source>
</evidence>
<dbReference type="SUPFAM" id="SSF56672">
    <property type="entry name" value="DNA/RNA polymerases"/>
    <property type="match status" value="1"/>
</dbReference>
<evidence type="ECO:0000256" key="1">
    <source>
        <dbReference type="ARBA" id="ARBA00034120"/>
    </source>
</evidence>
<dbReference type="PANTHER" id="PTHR34047">
    <property type="entry name" value="NUCLEAR INTRON MATURASE 1, MITOCHONDRIAL-RELATED"/>
    <property type="match status" value="1"/>
</dbReference>
<dbReference type="Proteomes" id="UP000189670">
    <property type="component" value="Unassembled WGS sequence"/>
</dbReference>
<dbReference type="AlphaFoldDB" id="A0A1V1NQL2"/>